<dbReference type="Gene3D" id="1.20.1250.20">
    <property type="entry name" value="MFS general substrate transporter like domains"/>
    <property type="match status" value="1"/>
</dbReference>
<feature type="transmembrane region" description="Helical" evidence="6">
    <location>
        <begin position="221"/>
        <end position="245"/>
    </location>
</feature>
<evidence type="ECO:0000313" key="8">
    <source>
        <dbReference type="EMBL" id="PZF85020.1"/>
    </source>
</evidence>
<evidence type="ECO:0000256" key="1">
    <source>
        <dbReference type="ARBA" id="ARBA00004651"/>
    </source>
</evidence>
<protein>
    <submittedName>
        <fullName evidence="8">MFS transporter</fullName>
    </submittedName>
</protein>
<name>A0A2W2BIE2_9ACTN</name>
<keyword evidence="2" id="KW-1003">Cell membrane</keyword>
<organism evidence="8 9">
    <name type="scientific">Jiangella anatolica</name>
    <dbReference type="NCBI Taxonomy" id="2670374"/>
    <lineage>
        <taxon>Bacteria</taxon>
        <taxon>Bacillati</taxon>
        <taxon>Actinomycetota</taxon>
        <taxon>Actinomycetes</taxon>
        <taxon>Jiangellales</taxon>
        <taxon>Jiangellaceae</taxon>
        <taxon>Jiangella</taxon>
    </lineage>
</organism>
<feature type="transmembrane region" description="Helical" evidence="6">
    <location>
        <begin position="378"/>
        <end position="396"/>
    </location>
</feature>
<feature type="transmembrane region" description="Helical" evidence="6">
    <location>
        <begin position="82"/>
        <end position="99"/>
    </location>
</feature>
<evidence type="ECO:0000313" key="9">
    <source>
        <dbReference type="Proteomes" id="UP000248764"/>
    </source>
</evidence>
<dbReference type="Proteomes" id="UP000248764">
    <property type="component" value="Unassembled WGS sequence"/>
</dbReference>
<proteinExistence type="predicted"/>
<feature type="transmembrane region" description="Helical" evidence="6">
    <location>
        <begin position="251"/>
        <end position="273"/>
    </location>
</feature>
<dbReference type="InterPro" id="IPR036259">
    <property type="entry name" value="MFS_trans_sf"/>
</dbReference>
<evidence type="ECO:0000256" key="5">
    <source>
        <dbReference type="ARBA" id="ARBA00023136"/>
    </source>
</evidence>
<evidence type="ECO:0000256" key="3">
    <source>
        <dbReference type="ARBA" id="ARBA00022692"/>
    </source>
</evidence>
<dbReference type="InterPro" id="IPR020846">
    <property type="entry name" value="MFS_dom"/>
</dbReference>
<dbReference type="PANTHER" id="PTHR23513">
    <property type="entry name" value="INTEGRAL MEMBRANE EFFLUX PROTEIN-RELATED"/>
    <property type="match status" value="1"/>
</dbReference>
<dbReference type="SUPFAM" id="SSF103473">
    <property type="entry name" value="MFS general substrate transporter"/>
    <property type="match status" value="1"/>
</dbReference>
<dbReference type="PANTHER" id="PTHR23513:SF6">
    <property type="entry name" value="MAJOR FACILITATOR SUPERFAMILY ASSOCIATED DOMAIN-CONTAINING PROTEIN"/>
    <property type="match status" value="1"/>
</dbReference>
<feature type="transmembrane region" description="Helical" evidence="6">
    <location>
        <begin position="53"/>
        <end position="70"/>
    </location>
</feature>
<dbReference type="PROSITE" id="PS50850">
    <property type="entry name" value="MFS"/>
    <property type="match status" value="1"/>
</dbReference>
<feature type="transmembrane region" description="Helical" evidence="6">
    <location>
        <begin position="309"/>
        <end position="330"/>
    </location>
</feature>
<comment type="subcellular location">
    <subcellularLocation>
        <location evidence="1">Cell membrane</location>
        <topology evidence="1">Multi-pass membrane protein</topology>
    </subcellularLocation>
</comment>
<accession>A0A2W2BIE2</accession>
<evidence type="ECO:0000256" key="6">
    <source>
        <dbReference type="SAM" id="Phobius"/>
    </source>
</evidence>
<dbReference type="Pfam" id="PF07690">
    <property type="entry name" value="MFS_1"/>
    <property type="match status" value="1"/>
</dbReference>
<evidence type="ECO:0000256" key="2">
    <source>
        <dbReference type="ARBA" id="ARBA00022475"/>
    </source>
</evidence>
<dbReference type="GO" id="GO:0005886">
    <property type="term" value="C:plasma membrane"/>
    <property type="evidence" value="ECO:0007669"/>
    <property type="project" value="UniProtKB-SubCell"/>
</dbReference>
<reference evidence="8 9" key="1">
    <citation type="submission" date="2018-01" db="EMBL/GenBank/DDBJ databases">
        <title>Draft genome sequence of Jiangella sp. GTF31.</title>
        <authorList>
            <person name="Sahin N."/>
            <person name="Ay H."/>
            <person name="Saygin H."/>
        </authorList>
    </citation>
    <scope>NUCLEOTIDE SEQUENCE [LARGE SCALE GENOMIC DNA]</scope>
    <source>
        <strain evidence="8 9">GTF31</strain>
    </source>
</reference>
<feature type="transmembrane region" description="Helical" evidence="6">
    <location>
        <begin position="351"/>
        <end position="372"/>
    </location>
</feature>
<dbReference type="EMBL" id="POTW01000011">
    <property type="protein sequence ID" value="PZF85020.1"/>
    <property type="molecule type" value="Genomic_DNA"/>
</dbReference>
<feature type="transmembrane region" description="Helical" evidence="6">
    <location>
        <begin position="21"/>
        <end position="41"/>
    </location>
</feature>
<dbReference type="CDD" id="cd06173">
    <property type="entry name" value="MFS_MefA_like"/>
    <property type="match status" value="1"/>
</dbReference>
<keyword evidence="9" id="KW-1185">Reference proteome</keyword>
<gene>
    <name evidence="8" type="ORF">C1I92_06945</name>
</gene>
<sequence>MTAVMANRNFRRLWTGSAVSMFGSEVAELAVPLLAIGVLAATPGELGTLRTAQFLPFLLATLPLGLLVDRRRRLPLMVGADLGRFALILVIPLAVWAGVAGIELLYAVMFLAGVLTVLYQVADFALVPELVAPDQLVDANGKLAAAQSANEIGARGFGGLLVQAASAPVAMLVNALTYLVSALALHGIDVVEAARPASSRPSWAELTAGLREALRNRFVRALLGEATTFNFFNEAFVLGLMLFAVRDVGLGPVQIGLVFTAGGVGSFLGAWFGSRATGRFGYGRVLLITLILGNTAPVLVALAGPDPVATMALLCSVFVVMGVGIGIANVHAVTLRQAALPERLRGRVNAAYRLISWGAIPLGASLGGLLAATTSARTAMVAGACGMVLATLWVAFSPVRRLTSIDEAARLSHVRSAAPRPRPGGST</sequence>
<dbReference type="RefSeq" id="WP_111253920.1">
    <property type="nucleotide sequence ID" value="NZ_POTW01000011.1"/>
</dbReference>
<comment type="caution">
    <text evidence="8">The sequence shown here is derived from an EMBL/GenBank/DDBJ whole genome shotgun (WGS) entry which is preliminary data.</text>
</comment>
<keyword evidence="3 6" id="KW-0812">Transmembrane</keyword>
<feature type="domain" description="Major facilitator superfamily (MFS) profile" evidence="7">
    <location>
        <begin position="219"/>
        <end position="427"/>
    </location>
</feature>
<feature type="transmembrane region" description="Helical" evidence="6">
    <location>
        <begin position="285"/>
        <end position="303"/>
    </location>
</feature>
<keyword evidence="4 6" id="KW-1133">Transmembrane helix</keyword>
<dbReference type="GO" id="GO:0022857">
    <property type="term" value="F:transmembrane transporter activity"/>
    <property type="evidence" value="ECO:0007669"/>
    <property type="project" value="InterPro"/>
</dbReference>
<evidence type="ECO:0000256" key="4">
    <source>
        <dbReference type="ARBA" id="ARBA00022989"/>
    </source>
</evidence>
<evidence type="ECO:0000259" key="7">
    <source>
        <dbReference type="PROSITE" id="PS50850"/>
    </source>
</evidence>
<keyword evidence="5 6" id="KW-0472">Membrane</keyword>
<dbReference type="InterPro" id="IPR011701">
    <property type="entry name" value="MFS"/>
</dbReference>
<dbReference type="AlphaFoldDB" id="A0A2W2BIE2"/>